<feature type="region of interest" description="Disordered" evidence="1">
    <location>
        <begin position="517"/>
        <end position="645"/>
    </location>
</feature>
<feature type="compositionally biased region" description="Pro residues" evidence="1">
    <location>
        <begin position="517"/>
        <end position="532"/>
    </location>
</feature>
<protein>
    <submittedName>
        <fullName evidence="2">Uncharacterized protein</fullName>
    </submittedName>
</protein>
<organism evidence="2 3">
    <name type="scientific">Hibiscus sabdariffa</name>
    <name type="common">roselle</name>
    <dbReference type="NCBI Taxonomy" id="183260"/>
    <lineage>
        <taxon>Eukaryota</taxon>
        <taxon>Viridiplantae</taxon>
        <taxon>Streptophyta</taxon>
        <taxon>Embryophyta</taxon>
        <taxon>Tracheophyta</taxon>
        <taxon>Spermatophyta</taxon>
        <taxon>Magnoliopsida</taxon>
        <taxon>eudicotyledons</taxon>
        <taxon>Gunneridae</taxon>
        <taxon>Pentapetalae</taxon>
        <taxon>rosids</taxon>
        <taxon>malvids</taxon>
        <taxon>Malvales</taxon>
        <taxon>Malvaceae</taxon>
        <taxon>Malvoideae</taxon>
        <taxon>Hibiscus</taxon>
    </lineage>
</organism>
<feature type="compositionally biased region" description="Polar residues" evidence="1">
    <location>
        <begin position="610"/>
        <end position="619"/>
    </location>
</feature>
<sequence length="645" mass="68484">MPACLRAAWLTGSCCASRESRESDWPPLGGVLQFRFCWPYRAVAPIGGAARHWLGLAWMLPALSCSTFPPPRCGAVSCPTASPPRCGACCRVGPFVRLATRCRVGASWILSCSASFSLTWCTSVELVLWISSLRTIMCFFVCCAYGVALVIRPSQWLSCGKELAAVTDVCFEQPPKTATVGSHPRCTRPLSGCLRPTLGWLGAVSAAWFMLSPQATLAATMGSNPRGLLVSNSPCLRLVSWLLDSPLCDAGLALLALSSLCLCLALWLLDGPLCSAGFVARLRVRFAACFVEWMTLERFGSMARPRYRFMTCSARYLFWAEFRSPNFASDGPSTRPHGTTASASASDPAVPTVAAPAVRTDPAVPNVAAPAVRTDPAVPKVAAPTVRTNPAVPEVAAPAVRTPPPAADNPPDLSASLEKDDLVEDALDEDSPEQDASELAADKSIPVDAPYDPMVHKETSDMLEEALEISRDCVLLADLTGVIQADGEDLVNEAIPDAADSIIREVAASILGVPAPPDAPVAPSRQGPPPSASPSKPGLSKSAPAGLRRTAMPVVPEHQEFDEWCAAQSRTPPANAHNQPAEARTSFIPPPRPHKRQASSSDPSRAKCSRASTSSTTRIPSVPKAGMSSITNSLAETARQSRREK</sequence>
<evidence type="ECO:0000256" key="1">
    <source>
        <dbReference type="SAM" id="MobiDB-lite"/>
    </source>
</evidence>
<evidence type="ECO:0000313" key="3">
    <source>
        <dbReference type="Proteomes" id="UP001396334"/>
    </source>
</evidence>
<comment type="caution">
    <text evidence="2">The sequence shown here is derived from an EMBL/GenBank/DDBJ whole genome shotgun (WGS) entry which is preliminary data.</text>
</comment>
<feature type="compositionally biased region" description="Low complexity" evidence="1">
    <location>
        <begin position="339"/>
        <end position="357"/>
    </location>
</feature>
<dbReference type="EMBL" id="JBBPBN010000104">
    <property type="protein sequence ID" value="KAK8979118.1"/>
    <property type="molecule type" value="Genomic_DNA"/>
</dbReference>
<reference evidence="2 3" key="1">
    <citation type="journal article" date="2024" name="G3 (Bethesda)">
        <title>Genome assembly of Hibiscus sabdariffa L. provides insights into metabolisms of medicinal natural products.</title>
        <authorList>
            <person name="Kim T."/>
        </authorList>
    </citation>
    <scope>NUCLEOTIDE SEQUENCE [LARGE SCALE GENOMIC DNA]</scope>
    <source>
        <strain evidence="2">TK-2024</strain>
        <tissue evidence="2">Old leaves</tissue>
    </source>
</reference>
<feature type="compositionally biased region" description="Acidic residues" evidence="1">
    <location>
        <begin position="421"/>
        <end position="436"/>
    </location>
</feature>
<feature type="compositionally biased region" description="Low complexity" evidence="1">
    <location>
        <begin position="533"/>
        <end position="545"/>
    </location>
</feature>
<feature type="region of interest" description="Disordered" evidence="1">
    <location>
        <begin position="330"/>
        <end position="357"/>
    </location>
</feature>
<feature type="compositionally biased region" description="Low complexity" evidence="1">
    <location>
        <begin position="390"/>
        <end position="400"/>
    </location>
</feature>
<gene>
    <name evidence="2" type="ORF">V6N11_030897</name>
</gene>
<dbReference type="Proteomes" id="UP001396334">
    <property type="component" value="Unassembled WGS sequence"/>
</dbReference>
<evidence type="ECO:0000313" key="2">
    <source>
        <dbReference type="EMBL" id="KAK8979118.1"/>
    </source>
</evidence>
<name>A0ABR2NSM2_9ROSI</name>
<feature type="region of interest" description="Disordered" evidence="1">
    <location>
        <begin position="383"/>
        <end position="450"/>
    </location>
</feature>
<keyword evidence="3" id="KW-1185">Reference proteome</keyword>
<proteinExistence type="predicted"/>
<feature type="compositionally biased region" description="Polar residues" evidence="1">
    <location>
        <begin position="568"/>
        <end position="578"/>
    </location>
</feature>
<accession>A0ABR2NSM2</accession>